<accession>A0A494RHX3</accession>
<feature type="modified residue" description="4-aspartylphosphate" evidence="2">
    <location>
        <position position="73"/>
    </location>
</feature>
<evidence type="ECO:0000256" key="2">
    <source>
        <dbReference type="PROSITE-ProRule" id="PRU00169"/>
    </source>
</evidence>
<dbReference type="PANTHER" id="PTHR44591">
    <property type="entry name" value="STRESS RESPONSE REGULATOR PROTEIN 1"/>
    <property type="match status" value="1"/>
</dbReference>
<feature type="domain" description="Response regulatory" evidence="3">
    <location>
        <begin position="23"/>
        <end position="142"/>
    </location>
</feature>
<keyword evidence="5" id="KW-1185">Reference proteome</keyword>
<evidence type="ECO:0000313" key="4">
    <source>
        <dbReference type="EMBL" id="AYG95995.1"/>
    </source>
</evidence>
<proteinExistence type="predicted"/>
<dbReference type="RefSeq" id="WP_121483127.1">
    <property type="nucleotide sequence ID" value="NZ_CP032707.1"/>
</dbReference>
<dbReference type="InterPro" id="IPR050595">
    <property type="entry name" value="Bact_response_regulator"/>
</dbReference>
<dbReference type="Gene3D" id="3.40.50.2300">
    <property type="match status" value="1"/>
</dbReference>
<dbReference type="InterPro" id="IPR011006">
    <property type="entry name" value="CheY-like_superfamily"/>
</dbReference>
<reference evidence="4 5" key="1">
    <citation type="submission" date="2018-10" db="EMBL/GenBank/DDBJ databases">
        <title>Complete genome sequence of Brevundimonas naejangsanensis BRV3.</title>
        <authorList>
            <person name="Berrios L."/>
            <person name="Ely B."/>
        </authorList>
    </citation>
    <scope>NUCLEOTIDE SEQUENCE [LARGE SCALE GENOMIC DNA]</scope>
    <source>
        <strain evidence="4 5">BRV3</strain>
    </source>
</reference>
<evidence type="ECO:0000259" key="3">
    <source>
        <dbReference type="PROSITE" id="PS50110"/>
    </source>
</evidence>
<dbReference type="CDD" id="cd00156">
    <property type="entry name" value="REC"/>
    <property type="match status" value="1"/>
</dbReference>
<dbReference type="PROSITE" id="PS50110">
    <property type="entry name" value="RESPONSE_REGULATORY"/>
    <property type="match status" value="1"/>
</dbReference>
<dbReference type="Proteomes" id="UP000276984">
    <property type="component" value="Chromosome"/>
</dbReference>
<dbReference type="SMART" id="SM00448">
    <property type="entry name" value="REC"/>
    <property type="match status" value="1"/>
</dbReference>
<keyword evidence="1 2" id="KW-0597">Phosphoprotein</keyword>
<dbReference type="InterPro" id="IPR001789">
    <property type="entry name" value="Sig_transdc_resp-reg_receiver"/>
</dbReference>
<dbReference type="SUPFAM" id="SSF52172">
    <property type="entry name" value="CheY-like"/>
    <property type="match status" value="1"/>
</dbReference>
<dbReference type="Pfam" id="PF00072">
    <property type="entry name" value="Response_reg"/>
    <property type="match status" value="1"/>
</dbReference>
<dbReference type="OrthoDB" id="7202050at2"/>
<gene>
    <name evidence="4" type="ORF">D8I30_13025</name>
</gene>
<name>A0A494RHX3_9CAUL</name>
<dbReference type="EMBL" id="CP032707">
    <property type="protein sequence ID" value="AYG95995.1"/>
    <property type="molecule type" value="Genomic_DNA"/>
</dbReference>
<evidence type="ECO:0000313" key="5">
    <source>
        <dbReference type="Proteomes" id="UP000276984"/>
    </source>
</evidence>
<sequence>MRGMNGVGESLRESAVFNFDGAMTMVIDDSPFSLELTAQALLGFGMKVRHACASAAEAIAILQNHPVDLILVDCEMPGMSGYEFVRWLRRSGLEPNAYAPVIMTAAHVRRSKVSDARDCGANFLITKPFSAGVLLERIVWVARDTRPFLEVGDYFGPDRRFRNEPWHGLERRAEERRRAAFEDERKAAIEL</sequence>
<organism evidence="4 5">
    <name type="scientific">Brevundimonas naejangsanensis</name>
    <dbReference type="NCBI Taxonomy" id="588932"/>
    <lineage>
        <taxon>Bacteria</taxon>
        <taxon>Pseudomonadati</taxon>
        <taxon>Pseudomonadota</taxon>
        <taxon>Alphaproteobacteria</taxon>
        <taxon>Caulobacterales</taxon>
        <taxon>Caulobacteraceae</taxon>
        <taxon>Brevundimonas</taxon>
    </lineage>
</organism>
<evidence type="ECO:0000256" key="1">
    <source>
        <dbReference type="ARBA" id="ARBA00022553"/>
    </source>
</evidence>
<dbReference type="PANTHER" id="PTHR44591:SF3">
    <property type="entry name" value="RESPONSE REGULATORY DOMAIN-CONTAINING PROTEIN"/>
    <property type="match status" value="1"/>
</dbReference>
<dbReference type="AlphaFoldDB" id="A0A494RHX3"/>
<dbReference type="GO" id="GO:0000160">
    <property type="term" value="P:phosphorelay signal transduction system"/>
    <property type="evidence" value="ECO:0007669"/>
    <property type="project" value="InterPro"/>
</dbReference>
<protein>
    <submittedName>
        <fullName evidence="4">Response regulator</fullName>
    </submittedName>
</protein>